<reference evidence="2 3" key="1">
    <citation type="journal article" date="2015" name="Genome Biol. Evol.">
        <title>Characterization of Three Mycobacterium spp. with Potential Use in Bioremediation by Genome Sequencing and Comparative Genomics.</title>
        <authorList>
            <person name="Das S."/>
            <person name="Pettersson B.M."/>
            <person name="Behra P.R."/>
            <person name="Ramesh M."/>
            <person name="Dasgupta S."/>
            <person name="Bhattacharya A."/>
            <person name="Kirsebom L.A."/>
        </authorList>
    </citation>
    <scope>NUCLEOTIDE SEQUENCE [LARGE SCALE GENOMIC DNA]</scope>
    <source>
        <strain evidence="2 3">DSM 44075</strain>
    </source>
</reference>
<sequence length="207" mass="22008">MSGVISRLPGVPPPPSGPASQRWGLGVGDAVAALTRLPDPLQRVIRLLNHVGGLAVSGDEVEFDGDSVHWSDVTDIETHSLVGYLLADGLQAQVGRLPLPRFPFRGRIIGLASDAVLTAAVAAAGGPLSGLLDIRVPTEVNYRGRLRNRTLSASMIATLLLADPDVRAAVVETASAHGVPLRHADNDAIDAAERRAQWLENWLKDRF</sequence>
<dbReference type="AlphaFoldDB" id="A0A0J6YZJ3"/>
<evidence type="ECO:0000256" key="1">
    <source>
        <dbReference type="SAM" id="MobiDB-lite"/>
    </source>
</evidence>
<evidence type="ECO:0000313" key="2">
    <source>
        <dbReference type="EMBL" id="KMO77786.1"/>
    </source>
</evidence>
<dbReference type="EMBL" id="JYNU01000009">
    <property type="protein sequence ID" value="KMO77786.1"/>
    <property type="molecule type" value="Genomic_DNA"/>
</dbReference>
<name>A0A0J6YZJ3_9MYCO</name>
<accession>A0A0J6YZJ3</accession>
<dbReference type="RefSeq" id="WP_236694156.1">
    <property type="nucleotide sequence ID" value="NZ_CALTXN010000003.1"/>
</dbReference>
<gene>
    <name evidence="2" type="ORF">MOBUDSM44075_01694</name>
</gene>
<evidence type="ECO:0000313" key="3">
    <source>
        <dbReference type="Proteomes" id="UP000036313"/>
    </source>
</evidence>
<dbReference type="PATRIC" id="fig|1807.14.peg.1702"/>
<organism evidence="2 3">
    <name type="scientific">Mycolicibacterium obuense</name>
    <dbReference type="NCBI Taxonomy" id="1807"/>
    <lineage>
        <taxon>Bacteria</taxon>
        <taxon>Bacillati</taxon>
        <taxon>Actinomycetota</taxon>
        <taxon>Actinomycetes</taxon>
        <taxon>Mycobacteriales</taxon>
        <taxon>Mycobacteriaceae</taxon>
        <taxon>Mycolicibacterium</taxon>
    </lineage>
</organism>
<comment type="caution">
    <text evidence="2">The sequence shown here is derived from an EMBL/GenBank/DDBJ whole genome shotgun (WGS) entry which is preliminary data.</text>
</comment>
<protein>
    <submittedName>
        <fullName evidence="2">Uncharacterized protein</fullName>
    </submittedName>
</protein>
<dbReference type="Proteomes" id="UP000036313">
    <property type="component" value="Unassembled WGS sequence"/>
</dbReference>
<feature type="region of interest" description="Disordered" evidence="1">
    <location>
        <begin position="1"/>
        <end position="21"/>
    </location>
</feature>
<proteinExistence type="predicted"/>